<protein>
    <submittedName>
        <fullName evidence="1">Uncharacterized protein</fullName>
    </submittedName>
</protein>
<comment type="caution">
    <text evidence="1">The sequence shown here is derived from an EMBL/GenBank/DDBJ whole genome shotgun (WGS) entry which is preliminary data.</text>
</comment>
<sequence length="79" mass="9400">MANEILLVQYNNKTSEQNLELEARRINDITAFASSFFMFRNAYEIFDMRKHKKITNRKKSFALYQATELPAFHFIMGMN</sequence>
<reference evidence="1" key="1">
    <citation type="journal article" date="2014" name="Int. J. Syst. Evol. Microbiol.">
        <title>Complete genome sequence of Corynebacterium casei LMG S-19264T (=DSM 44701T), isolated from a smear-ripened cheese.</title>
        <authorList>
            <consortium name="US DOE Joint Genome Institute (JGI-PGF)"/>
            <person name="Walter F."/>
            <person name="Albersmeier A."/>
            <person name="Kalinowski J."/>
            <person name="Ruckert C."/>
        </authorList>
    </citation>
    <scope>NUCLEOTIDE SEQUENCE</scope>
    <source>
        <strain evidence="1">CGMCC 1.15290</strain>
    </source>
</reference>
<dbReference type="Proteomes" id="UP000627292">
    <property type="component" value="Unassembled WGS sequence"/>
</dbReference>
<keyword evidence="2" id="KW-1185">Reference proteome</keyword>
<dbReference type="EMBL" id="BMIB01000010">
    <property type="protein sequence ID" value="GGH83437.1"/>
    <property type="molecule type" value="Genomic_DNA"/>
</dbReference>
<proteinExistence type="predicted"/>
<organism evidence="1 2">
    <name type="scientific">Filimonas zeae</name>
    <dbReference type="NCBI Taxonomy" id="1737353"/>
    <lineage>
        <taxon>Bacteria</taxon>
        <taxon>Pseudomonadati</taxon>
        <taxon>Bacteroidota</taxon>
        <taxon>Chitinophagia</taxon>
        <taxon>Chitinophagales</taxon>
        <taxon>Chitinophagaceae</taxon>
        <taxon>Filimonas</taxon>
    </lineage>
</organism>
<gene>
    <name evidence="1" type="ORF">GCM10011379_58820</name>
</gene>
<evidence type="ECO:0000313" key="1">
    <source>
        <dbReference type="EMBL" id="GGH83437.1"/>
    </source>
</evidence>
<dbReference type="AlphaFoldDB" id="A0A917J576"/>
<reference evidence="1" key="2">
    <citation type="submission" date="2020-09" db="EMBL/GenBank/DDBJ databases">
        <authorList>
            <person name="Sun Q."/>
            <person name="Zhou Y."/>
        </authorList>
    </citation>
    <scope>NUCLEOTIDE SEQUENCE</scope>
    <source>
        <strain evidence="1">CGMCC 1.15290</strain>
    </source>
</reference>
<evidence type="ECO:0000313" key="2">
    <source>
        <dbReference type="Proteomes" id="UP000627292"/>
    </source>
</evidence>
<name>A0A917J576_9BACT</name>
<accession>A0A917J576</accession>
<dbReference type="RefSeq" id="WP_188959427.1">
    <property type="nucleotide sequence ID" value="NZ_BMIB01000010.1"/>
</dbReference>